<keyword evidence="2" id="KW-0472">Membrane</keyword>
<feature type="transmembrane region" description="Helical" evidence="2">
    <location>
        <begin position="308"/>
        <end position="331"/>
    </location>
</feature>
<dbReference type="AlphaFoldDB" id="A0A0N4ZTY6"/>
<dbReference type="Gene3D" id="1.10.357.40">
    <property type="entry name" value="YbiA-like"/>
    <property type="match status" value="1"/>
</dbReference>
<evidence type="ECO:0000313" key="4">
    <source>
        <dbReference type="WBParaSite" id="PTRK_0001205100.1"/>
    </source>
</evidence>
<dbReference type="InterPro" id="IPR037238">
    <property type="entry name" value="YbiA-like_sf"/>
</dbReference>
<name>A0A0N4ZTY6_PARTI</name>
<keyword evidence="3" id="KW-1185">Reference proteome</keyword>
<dbReference type="SUPFAM" id="SSF143990">
    <property type="entry name" value="YbiA-like"/>
    <property type="match status" value="1"/>
</dbReference>
<evidence type="ECO:0000256" key="2">
    <source>
        <dbReference type="SAM" id="Phobius"/>
    </source>
</evidence>
<feature type="region of interest" description="Disordered" evidence="1">
    <location>
        <begin position="25"/>
        <end position="45"/>
    </location>
</feature>
<keyword evidence="2" id="KW-0812">Transmembrane</keyword>
<organism evidence="3 4">
    <name type="scientific">Parastrongyloides trichosuri</name>
    <name type="common">Possum-specific nematode worm</name>
    <dbReference type="NCBI Taxonomy" id="131310"/>
    <lineage>
        <taxon>Eukaryota</taxon>
        <taxon>Metazoa</taxon>
        <taxon>Ecdysozoa</taxon>
        <taxon>Nematoda</taxon>
        <taxon>Chromadorea</taxon>
        <taxon>Rhabditida</taxon>
        <taxon>Tylenchina</taxon>
        <taxon>Panagrolaimomorpha</taxon>
        <taxon>Strongyloidoidea</taxon>
        <taxon>Strongyloididae</taxon>
        <taxon>Parastrongyloides</taxon>
    </lineage>
</organism>
<reference evidence="4" key="1">
    <citation type="submission" date="2017-02" db="UniProtKB">
        <authorList>
            <consortium name="WormBaseParasite"/>
        </authorList>
    </citation>
    <scope>IDENTIFICATION</scope>
</reference>
<evidence type="ECO:0000256" key="1">
    <source>
        <dbReference type="SAM" id="MobiDB-lite"/>
    </source>
</evidence>
<keyword evidence="2" id="KW-1133">Transmembrane helix</keyword>
<dbReference type="Proteomes" id="UP000038045">
    <property type="component" value="Unplaced"/>
</dbReference>
<evidence type="ECO:0000313" key="3">
    <source>
        <dbReference type="Proteomes" id="UP000038045"/>
    </source>
</evidence>
<sequence length="489" mass="55737">MNINQTNDKRSMNANPNIVMKSQHAKTNTSLGSHGSTNSEDSIGSTSNSIFGGGYKLSEQFNKHINKKGSNNCFRNMEKKLRKPRKVDSAIVELLKQPQEIPPEIKTISFKIAPENCIIVQNKNSIYSNVYNKVTFEYAGQKYKSVDDAYQFQKLLQLCGQSFAEQLLKNNITLSKRNFVREIIKECSISKQDIISWRETNGLDVIYEATIQKFMQNTNLLDKMKEDKDKLILFTFGNDPIDSCGEAKDIDQWIAINSGKIIRFPCEQNPDNVFKTIPTISGGKNVQGIMVMLARHYISLENKCMSLLVLYIQCFAGTIVVASIFFAILYFNNQYLQKLRTIYQAEVLRDCSENNGYNNLNNSTFVLKDYLLKRKQTDSWNDSILSRPSLVLTVSTAFEQEDKCEVLNLSSEDAIKVLEECSKKDIFDDNNGVTPNYMIRMGDLERSLTFNGSVEESVFNNEIKSKLSSTRKRSNDDTPIKIFHDSSYI</sequence>
<protein>
    <submittedName>
        <fullName evidence="4">NADAR domain-containing protein</fullName>
    </submittedName>
</protein>
<dbReference type="WBParaSite" id="PTRK_0001205100.1">
    <property type="protein sequence ID" value="PTRK_0001205100.1"/>
    <property type="gene ID" value="PTRK_0001205100"/>
</dbReference>
<accession>A0A0N4ZTY6</accession>
<proteinExistence type="predicted"/>